<dbReference type="RefSeq" id="WP_344063672.1">
    <property type="nucleotide sequence ID" value="NZ_BAAAPU010000008.1"/>
</dbReference>
<dbReference type="EMBL" id="BAAAPU010000008">
    <property type="protein sequence ID" value="GAA1984948.1"/>
    <property type="molecule type" value="Genomic_DNA"/>
</dbReference>
<dbReference type="InterPro" id="IPR046036">
    <property type="entry name" value="DUF5994"/>
</dbReference>
<keyword evidence="3" id="KW-1185">Reference proteome</keyword>
<accession>A0ABN2SDN4</accession>
<proteinExistence type="predicted"/>
<dbReference type="Proteomes" id="UP001500013">
    <property type="component" value="Unassembled WGS sequence"/>
</dbReference>
<gene>
    <name evidence="2" type="ORF">GCM10009817_28000</name>
</gene>
<sequence length="152" mass="16481">MSAIPRIPSDPDPGHEPSAATAATREASGPAVEAAHPGSRVRLSAHPGEHASDGVWWPRTSDLMVEVPLLDVAVQGLTRARIGRVAYERSRWPDAPNRVRTPMGVTHLGWFEHSRYPDHILLSLANYQRLVLTVLPAGHGDVSRSTFESADG</sequence>
<evidence type="ECO:0000313" key="3">
    <source>
        <dbReference type="Proteomes" id="UP001500013"/>
    </source>
</evidence>
<dbReference type="Pfam" id="PF19457">
    <property type="entry name" value="DUF5994"/>
    <property type="match status" value="1"/>
</dbReference>
<reference evidence="2 3" key="1">
    <citation type="journal article" date="2019" name="Int. J. Syst. Evol. Microbiol.">
        <title>The Global Catalogue of Microorganisms (GCM) 10K type strain sequencing project: providing services to taxonomists for standard genome sequencing and annotation.</title>
        <authorList>
            <consortium name="The Broad Institute Genomics Platform"/>
            <consortium name="The Broad Institute Genome Sequencing Center for Infectious Disease"/>
            <person name="Wu L."/>
            <person name="Ma J."/>
        </authorList>
    </citation>
    <scope>NUCLEOTIDE SEQUENCE [LARGE SCALE GENOMIC DNA]</scope>
    <source>
        <strain evidence="2 3">JCM 15628</strain>
    </source>
</reference>
<feature type="region of interest" description="Disordered" evidence="1">
    <location>
        <begin position="1"/>
        <end position="49"/>
    </location>
</feature>
<evidence type="ECO:0000256" key="1">
    <source>
        <dbReference type="SAM" id="MobiDB-lite"/>
    </source>
</evidence>
<evidence type="ECO:0000313" key="2">
    <source>
        <dbReference type="EMBL" id="GAA1984948.1"/>
    </source>
</evidence>
<comment type="caution">
    <text evidence="2">The sequence shown here is derived from an EMBL/GenBank/DDBJ whole genome shotgun (WGS) entry which is preliminary data.</text>
</comment>
<name>A0ABN2SDN4_9MICO</name>
<protein>
    <submittedName>
        <fullName evidence="2">DUF5994 family protein</fullName>
    </submittedName>
</protein>
<organism evidence="2 3">
    <name type="scientific">Terrabacter lapilli</name>
    <dbReference type="NCBI Taxonomy" id="436231"/>
    <lineage>
        <taxon>Bacteria</taxon>
        <taxon>Bacillati</taxon>
        <taxon>Actinomycetota</taxon>
        <taxon>Actinomycetes</taxon>
        <taxon>Micrococcales</taxon>
        <taxon>Intrasporangiaceae</taxon>
        <taxon>Terrabacter</taxon>
    </lineage>
</organism>